<organism evidence="3 4">
    <name type="scientific">Porites lobata</name>
    <dbReference type="NCBI Taxonomy" id="104759"/>
    <lineage>
        <taxon>Eukaryota</taxon>
        <taxon>Metazoa</taxon>
        <taxon>Cnidaria</taxon>
        <taxon>Anthozoa</taxon>
        <taxon>Hexacorallia</taxon>
        <taxon>Scleractinia</taxon>
        <taxon>Fungiina</taxon>
        <taxon>Poritidae</taxon>
        <taxon>Porites</taxon>
    </lineage>
</organism>
<feature type="compositionally biased region" description="Pro residues" evidence="1">
    <location>
        <begin position="58"/>
        <end position="69"/>
    </location>
</feature>
<dbReference type="EMBL" id="CALNXK010000151">
    <property type="protein sequence ID" value="CAH3169636.1"/>
    <property type="molecule type" value="Genomic_DNA"/>
</dbReference>
<keyword evidence="2" id="KW-1133">Transmembrane helix</keyword>
<feature type="compositionally biased region" description="Polar residues" evidence="1">
    <location>
        <begin position="38"/>
        <end position="51"/>
    </location>
</feature>
<proteinExistence type="predicted"/>
<keyword evidence="2" id="KW-0472">Membrane</keyword>
<keyword evidence="2" id="KW-0812">Transmembrane</keyword>
<dbReference type="Proteomes" id="UP001159405">
    <property type="component" value="Unassembled WGS sequence"/>
</dbReference>
<reference evidence="3 4" key="1">
    <citation type="submission" date="2022-05" db="EMBL/GenBank/DDBJ databases">
        <authorList>
            <consortium name="Genoscope - CEA"/>
            <person name="William W."/>
        </authorList>
    </citation>
    <scope>NUCLEOTIDE SEQUENCE [LARGE SCALE GENOMIC DNA]</scope>
</reference>
<evidence type="ECO:0000256" key="2">
    <source>
        <dbReference type="SAM" id="Phobius"/>
    </source>
</evidence>
<feature type="region of interest" description="Disordered" evidence="1">
    <location>
        <begin position="38"/>
        <end position="69"/>
    </location>
</feature>
<keyword evidence="4" id="KW-1185">Reference proteome</keyword>
<comment type="caution">
    <text evidence="3">The sequence shown here is derived from an EMBL/GenBank/DDBJ whole genome shotgun (WGS) entry which is preliminary data.</text>
</comment>
<protein>
    <submittedName>
        <fullName evidence="3">Uncharacterized protein</fullName>
    </submittedName>
</protein>
<evidence type="ECO:0000313" key="3">
    <source>
        <dbReference type="EMBL" id="CAH3169636.1"/>
    </source>
</evidence>
<name>A0ABN8QS00_9CNID</name>
<evidence type="ECO:0000256" key="1">
    <source>
        <dbReference type="SAM" id="MobiDB-lite"/>
    </source>
</evidence>
<evidence type="ECO:0000313" key="4">
    <source>
        <dbReference type="Proteomes" id="UP001159405"/>
    </source>
</evidence>
<feature type="transmembrane region" description="Helical" evidence="2">
    <location>
        <begin position="6"/>
        <end position="29"/>
    </location>
</feature>
<feature type="region of interest" description="Disordered" evidence="1">
    <location>
        <begin position="163"/>
        <end position="205"/>
    </location>
</feature>
<gene>
    <name evidence="3" type="ORF">PLOB_00010218</name>
</gene>
<accession>A0ABN8QS00</accession>
<sequence length="205" mass="22739">MGDSKFVIVTTLCYVGIFGVVFIVCCCAWTRHLRKSSRGLSSQQRNTQTNRRYLYRPTPQPPEYNAPSTPMPYGPSWPRRGEIQNVNANYFPAASQRAVAGPMFPGYPSANLYSFGVNSATHVVEIATFGRDNRHGEQFAGNDLSHASNFDQGDSTFVDTEDRTRVLTRSQSSLESEKEVESDSDGSSSQPSHLQDVTLREEGCV</sequence>